<reference evidence="2 3" key="1">
    <citation type="submission" date="2024-09" db="EMBL/GenBank/DDBJ databases">
        <authorList>
            <person name="Sun Q."/>
            <person name="Mori K."/>
        </authorList>
    </citation>
    <scope>NUCLEOTIDE SEQUENCE [LARGE SCALE GENOMIC DNA]</scope>
    <source>
        <strain evidence="2 3">JCM 11201</strain>
    </source>
</reference>
<dbReference type="EMBL" id="JBHMAF010000196">
    <property type="protein sequence ID" value="MFB9761645.1"/>
    <property type="molecule type" value="Genomic_DNA"/>
</dbReference>
<dbReference type="SUPFAM" id="SSF103473">
    <property type="entry name" value="MFS general substrate transporter"/>
    <property type="match status" value="1"/>
</dbReference>
<accession>A0ABV5WMV9</accession>
<keyword evidence="1" id="KW-1133">Transmembrane helix</keyword>
<keyword evidence="3" id="KW-1185">Reference proteome</keyword>
<organism evidence="2 3">
    <name type="scientific">Ectobacillus funiculus</name>
    <dbReference type="NCBI Taxonomy" id="137993"/>
    <lineage>
        <taxon>Bacteria</taxon>
        <taxon>Bacillati</taxon>
        <taxon>Bacillota</taxon>
        <taxon>Bacilli</taxon>
        <taxon>Bacillales</taxon>
        <taxon>Bacillaceae</taxon>
        <taxon>Ectobacillus</taxon>
    </lineage>
</organism>
<evidence type="ECO:0008006" key="4">
    <source>
        <dbReference type="Google" id="ProtNLM"/>
    </source>
</evidence>
<dbReference type="Proteomes" id="UP001589609">
    <property type="component" value="Unassembled WGS sequence"/>
</dbReference>
<dbReference type="RefSeq" id="WP_379951794.1">
    <property type="nucleotide sequence ID" value="NZ_JBHMAF010000196.1"/>
</dbReference>
<evidence type="ECO:0000313" key="3">
    <source>
        <dbReference type="Proteomes" id="UP001589609"/>
    </source>
</evidence>
<feature type="transmembrane region" description="Helical" evidence="1">
    <location>
        <begin position="74"/>
        <end position="95"/>
    </location>
</feature>
<feature type="transmembrane region" description="Helical" evidence="1">
    <location>
        <begin position="12"/>
        <end position="37"/>
    </location>
</feature>
<keyword evidence="1" id="KW-0472">Membrane</keyword>
<keyword evidence="1" id="KW-0812">Transmembrane</keyword>
<gene>
    <name evidence="2" type="ORF">ACFFMS_25750</name>
</gene>
<dbReference type="InterPro" id="IPR036259">
    <property type="entry name" value="MFS_trans_sf"/>
</dbReference>
<proteinExistence type="predicted"/>
<evidence type="ECO:0000256" key="1">
    <source>
        <dbReference type="SAM" id="Phobius"/>
    </source>
</evidence>
<sequence length="107" mass="10848">MLLVLLLHASLYVVLIPLFFVVASVGMVNAAGFSLAMQKQGKSAGSASALLGVISLAFGGMVAPLVGMGGEKSAVPMGIIIAALGFGAVLSYLILVKKSEALRENSI</sequence>
<feature type="transmembrane region" description="Helical" evidence="1">
    <location>
        <begin position="49"/>
        <end position="68"/>
    </location>
</feature>
<evidence type="ECO:0000313" key="2">
    <source>
        <dbReference type="EMBL" id="MFB9761645.1"/>
    </source>
</evidence>
<comment type="caution">
    <text evidence="2">The sequence shown here is derived from an EMBL/GenBank/DDBJ whole genome shotgun (WGS) entry which is preliminary data.</text>
</comment>
<protein>
    <recommendedName>
        <fullName evidence="4">Major facilitator superfamily (MFS) profile domain-containing protein</fullName>
    </recommendedName>
</protein>
<dbReference type="Gene3D" id="1.20.1720.10">
    <property type="entry name" value="Multidrug resistance protein D"/>
    <property type="match status" value="1"/>
</dbReference>
<name>A0ABV5WMV9_9BACI</name>